<dbReference type="InterPro" id="IPR000182">
    <property type="entry name" value="GNAT_dom"/>
</dbReference>
<dbReference type="PANTHER" id="PTHR43441">
    <property type="entry name" value="RIBOSOMAL-PROTEIN-SERINE ACETYLTRANSFERASE"/>
    <property type="match status" value="1"/>
</dbReference>
<dbReference type="PANTHER" id="PTHR43441:SF5">
    <property type="entry name" value="FAMILY ACETYLTRANSFERASE, PUTATIVE-RELATED"/>
    <property type="match status" value="1"/>
</dbReference>
<dbReference type="Gene3D" id="3.40.630.30">
    <property type="match status" value="1"/>
</dbReference>
<keyword evidence="3" id="KW-1185">Reference proteome</keyword>
<sequence>MSLTTSSSDLESPRVKLTPYLPPTHDSDFFTQITAHPDLTRWFALNFTPAAVQKLLEDPNNLLFAIIDKASSKFAGVIGLLHISSVHLTTEVGPVICFPEFQRTHVASHAIGIALRYCLELPKDGGMGLRRVQWTANALNGASIKVAERMGFKMEGTSRWTHVLSVGREGREAGQGRGEGPGRDSVLLAICWDDWENGGRELVDEKTS</sequence>
<dbReference type="Pfam" id="PF13302">
    <property type="entry name" value="Acetyltransf_3"/>
    <property type="match status" value="1"/>
</dbReference>
<evidence type="ECO:0000259" key="1">
    <source>
        <dbReference type="PROSITE" id="PS51186"/>
    </source>
</evidence>
<reference evidence="2" key="1">
    <citation type="submission" date="2023-03" db="EMBL/GenBank/DDBJ databases">
        <title>Massive genome expansion in bonnet fungi (Mycena s.s.) driven by repeated elements and novel gene families across ecological guilds.</title>
        <authorList>
            <consortium name="Lawrence Berkeley National Laboratory"/>
            <person name="Harder C.B."/>
            <person name="Miyauchi S."/>
            <person name="Viragh M."/>
            <person name="Kuo A."/>
            <person name="Thoen E."/>
            <person name="Andreopoulos B."/>
            <person name="Lu D."/>
            <person name="Skrede I."/>
            <person name="Drula E."/>
            <person name="Henrissat B."/>
            <person name="Morin E."/>
            <person name="Kohler A."/>
            <person name="Barry K."/>
            <person name="LaButti K."/>
            <person name="Morin E."/>
            <person name="Salamov A."/>
            <person name="Lipzen A."/>
            <person name="Mereny Z."/>
            <person name="Hegedus B."/>
            <person name="Baldrian P."/>
            <person name="Stursova M."/>
            <person name="Weitz H."/>
            <person name="Taylor A."/>
            <person name="Grigoriev I.V."/>
            <person name="Nagy L.G."/>
            <person name="Martin F."/>
            <person name="Kauserud H."/>
        </authorList>
    </citation>
    <scope>NUCLEOTIDE SEQUENCE</scope>
    <source>
        <strain evidence="2">9284</strain>
    </source>
</reference>
<dbReference type="Proteomes" id="UP001221142">
    <property type="component" value="Unassembled WGS sequence"/>
</dbReference>
<feature type="domain" description="N-acetyltransferase" evidence="1">
    <location>
        <begin position="15"/>
        <end position="169"/>
    </location>
</feature>
<dbReference type="GO" id="GO:1990189">
    <property type="term" value="F:protein N-terminal-serine acetyltransferase activity"/>
    <property type="evidence" value="ECO:0007669"/>
    <property type="project" value="TreeGrafter"/>
</dbReference>
<accession>A0AAD7C5H8</accession>
<dbReference type="AlphaFoldDB" id="A0AAD7C5H8"/>
<gene>
    <name evidence="2" type="ORF">FB45DRAFT_426481</name>
</gene>
<comment type="caution">
    <text evidence="2">The sequence shown here is derived from an EMBL/GenBank/DDBJ whole genome shotgun (WGS) entry which is preliminary data.</text>
</comment>
<name>A0AAD7C5H8_9AGAR</name>
<protein>
    <submittedName>
        <fullName evidence="2">Acyl-CoA N-acyltransferase</fullName>
    </submittedName>
</protein>
<dbReference type="SUPFAM" id="SSF55729">
    <property type="entry name" value="Acyl-CoA N-acyltransferases (Nat)"/>
    <property type="match status" value="1"/>
</dbReference>
<dbReference type="InterPro" id="IPR051908">
    <property type="entry name" value="Ribosomal_N-acetyltransferase"/>
</dbReference>
<dbReference type="InterPro" id="IPR016181">
    <property type="entry name" value="Acyl_CoA_acyltransferase"/>
</dbReference>
<dbReference type="EMBL" id="JARKIF010000005">
    <property type="protein sequence ID" value="KAJ7639416.1"/>
    <property type="molecule type" value="Genomic_DNA"/>
</dbReference>
<dbReference type="PROSITE" id="PS51186">
    <property type="entry name" value="GNAT"/>
    <property type="match status" value="1"/>
</dbReference>
<dbReference type="GO" id="GO:0008999">
    <property type="term" value="F:protein-N-terminal-alanine acetyltransferase activity"/>
    <property type="evidence" value="ECO:0007669"/>
    <property type="project" value="TreeGrafter"/>
</dbReference>
<proteinExistence type="predicted"/>
<evidence type="ECO:0000313" key="3">
    <source>
        <dbReference type="Proteomes" id="UP001221142"/>
    </source>
</evidence>
<evidence type="ECO:0000313" key="2">
    <source>
        <dbReference type="EMBL" id="KAJ7639416.1"/>
    </source>
</evidence>
<organism evidence="2 3">
    <name type="scientific">Roridomyces roridus</name>
    <dbReference type="NCBI Taxonomy" id="1738132"/>
    <lineage>
        <taxon>Eukaryota</taxon>
        <taxon>Fungi</taxon>
        <taxon>Dikarya</taxon>
        <taxon>Basidiomycota</taxon>
        <taxon>Agaricomycotina</taxon>
        <taxon>Agaricomycetes</taxon>
        <taxon>Agaricomycetidae</taxon>
        <taxon>Agaricales</taxon>
        <taxon>Marasmiineae</taxon>
        <taxon>Mycenaceae</taxon>
        <taxon>Roridomyces</taxon>
    </lineage>
</organism>